<dbReference type="RefSeq" id="WP_179794905.1">
    <property type="nucleotide sequence ID" value="NZ_BAABHP010000014.1"/>
</dbReference>
<dbReference type="EMBL" id="JACCBN010000001">
    <property type="protein sequence ID" value="NYD37335.1"/>
    <property type="molecule type" value="Genomic_DNA"/>
</dbReference>
<protein>
    <submittedName>
        <fullName evidence="3">Long-chain acyl-CoA synthetase</fullName>
        <ecNumber evidence="3">6.2.1.3</ecNumber>
    </submittedName>
</protein>
<feature type="domain" description="AMP-binding enzyme C-terminal" evidence="2">
    <location>
        <begin position="444"/>
        <end position="518"/>
    </location>
</feature>
<dbReference type="AlphaFoldDB" id="A0A7Y9DXM7"/>
<dbReference type="PROSITE" id="PS00455">
    <property type="entry name" value="AMP_BINDING"/>
    <property type="match status" value="1"/>
</dbReference>
<comment type="caution">
    <text evidence="3">The sequence shown here is derived from an EMBL/GenBank/DDBJ whole genome shotgun (WGS) entry which is preliminary data.</text>
</comment>
<dbReference type="Gene3D" id="3.40.50.12780">
    <property type="entry name" value="N-terminal domain of ligase-like"/>
    <property type="match status" value="1"/>
</dbReference>
<keyword evidence="3" id="KW-0436">Ligase</keyword>
<dbReference type="Pfam" id="PF13193">
    <property type="entry name" value="AMP-binding_C"/>
    <property type="match status" value="1"/>
</dbReference>
<name>A0A7Y9DXM7_9PSEU</name>
<evidence type="ECO:0000259" key="2">
    <source>
        <dbReference type="Pfam" id="PF13193"/>
    </source>
</evidence>
<dbReference type="InterPro" id="IPR025110">
    <property type="entry name" value="AMP-bd_C"/>
</dbReference>
<evidence type="ECO:0000259" key="1">
    <source>
        <dbReference type="Pfam" id="PF00501"/>
    </source>
</evidence>
<feature type="domain" description="AMP-dependent synthetase/ligase" evidence="1">
    <location>
        <begin position="29"/>
        <end position="394"/>
    </location>
</feature>
<reference evidence="3 4" key="1">
    <citation type="submission" date="2020-07" db="EMBL/GenBank/DDBJ databases">
        <title>Sequencing the genomes of 1000 actinobacteria strains.</title>
        <authorList>
            <person name="Klenk H.-P."/>
        </authorList>
    </citation>
    <scope>NUCLEOTIDE SEQUENCE [LARGE SCALE GENOMIC DNA]</scope>
    <source>
        <strain evidence="3 4">DSM 45772</strain>
    </source>
</reference>
<dbReference type="EC" id="6.2.1.3" evidence="3"/>
<sequence length="537" mass="56854">MTTTTGAPQLAPAGDHRNATRTVGAPLARALAVAPGATAVVCAGVEFTYAELGARVRRLIGALAALGLERGDRVAVLGANGYRYLELYLAVPAAGLVIVPLNTRHSDPERVYAIADSGARVLITDRDVAGVDAGVRVIGLEDGASGATGERLEYDRLLADAPETPVPDGDDAPAEHDLAGIFYTGGTTGAAKGVLLTHGNLVANAFHFMACWPFTEDTRFMIVAPMFHAAGTIGALATIWAAGTQVIVPAFTPAGVLDVVEGERVTATLVVPTMMDALAVEQRERPRDVSSLRWLSHGSSPAARELLRRTHATFPAASMLHIYGLTETSPIVTLHPDEQLRLDSPRAMSCGRPAVGVEVRIEDPAGDPGERGALPVGQVGEVAIRGANVTPGYWNKPEETAKVLDGGWFRSGDLGYLDDAGYLFLVDRAKDMIVSGGENVYSAEVENALYSHPAVVEAAVFGIPDDRFGEAVHATVQIRTAVSADELVAHCRLTIAGYKVPRTVELRDDPLPKSGAGKILKRNLRDAFWEGRESKLL</sequence>
<dbReference type="InterPro" id="IPR020845">
    <property type="entry name" value="AMP-binding_CS"/>
</dbReference>
<evidence type="ECO:0000313" key="4">
    <source>
        <dbReference type="Proteomes" id="UP000535890"/>
    </source>
</evidence>
<dbReference type="Gene3D" id="3.30.300.30">
    <property type="match status" value="1"/>
</dbReference>
<accession>A0A7Y9DXM7</accession>
<keyword evidence="4" id="KW-1185">Reference proteome</keyword>
<dbReference type="SUPFAM" id="SSF56801">
    <property type="entry name" value="Acetyl-CoA synthetase-like"/>
    <property type="match status" value="1"/>
</dbReference>
<dbReference type="PANTHER" id="PTHR43201:SF32">
    <property type="entry name" value="2-SUCCINYLBENZOATE--COA LIGASE, CHLOROPLASTIC_PEROXISOMAL"/>
    <property type="match status" value="1"/>
</dbReference>
<dbReference type="PANTHER" id="PTHR43201">
    <property type="entry name" value="ACYL-COA SYNTHETASE"/>
    <property type="match status" value="1"/>
</dbReference>
<proteinExistence type="predicted"/>
<gene>
    <name evidence="3" type="ORF">BJ983_003437</name>
</gene>
<dbReference type="GO" id="GO:0004467">
    <property type="term" value="F:long-chain fatty acid-CoA ligase activity"/>
    <property type="evidence" value="ECO:0007669"/>
    <property type="project" value="UniProtKB-EC"/>
</dbReference>
<evidence type="ECO:0000313" key="3">
    <source>
        <dbReference type="EMBL" id="NYD37335.1"/>
    </source>
</evidence>
<dbReference type="Pfam" id="PF00501">
    <property type="entry name" value="AMP-binding"/>
    <property type="match status" value="1"/>
</dbReference>
<dbReference type="InterPro" id="IPR042099">
    <property type="entry name" value="ANL_N_sf"/>
</dbReference>
<dbReference type="GO" id="GO:0031956">
    <property type="term" value="F:medium-chain fatty acid-CoA ligase activity"/>
    <property type="evidence" value="ECO:0007669"/>
    <property type="project" value="TreeGrafter"/>
</dbReference>
<organism evidence="3 4">
    <name type="scientific">Actinomycetospora corticicola</name>
    <dbReference type="NCBI Taxonomy" id="663602"/>
    <lineage>
        <taxon>Bacteria</taxon>
        <taxon>Bacillati</taxon>
        <taxon>Actinomycetota</taxon>
        <taxon>Actinomycetes</taxon>
        <taxon>Pseudonocardiales</taxon>
        <taxon>Pseudonocardiaceae</taxon>
        <taxon>Actinomycetospora</taxon>
    </lineage>
</organism>
<dbReference type="InterPro" id="IPR000873">
    <property type="entry name" value="AMP-dep_synth/lig_dom"/>
</dbReference>
<dbReference type="InterPro" id="IPR045851">
    <property type="entry name" value="AMP-bd_C_sf"/>
</dbReference>
<dbReference type="Proteomes" id="UP000535890">
    <property type="component" value="Unassembled WGS sequence"/>
</dbReference>